<feature type="modified residue" description="4-aspartylphosphate" evidence="3">
    <location>
        <position position="57"/>
    </location>
</feature>
<dbReference type="InterPro" id="IPR046947">
    <property type="entry name" value="LytR-like"/>
</dbReference>
<name>A0A4P6LSI4_9FIRM</name>
<evidence type="ECO:0000313" key="6">
    <source>
        <dbReference type="EMBL" id="QBE95164.1"/>
    </source>
</evidence>
<organism evidence="6 7">
    <name type="scientific">Blautia producta</name>
    <dbReference type="NCBI Taxonomy" id="33035"/>
    <lineage>
        <taxon>Bacteria</taxon>
        <taxon>Bacillati</taxon>
        <taxon>Bacillota</taxon>
        <taxon>Clostridia</taxon>
        <taxon>Lachnospirales</taxon>
        <taxon>Lachnospiraceae</taxon>
        <taxon>Blautia</taxon>
    </lineage>
</organism>
<dbReference type="SUPFAM" id="SSF52172">
    <property type="entry name" value="CheY-like"/>
    <property type="match status" value="1"/>
</dbReference>
<evidence type="ECO:0000313" key="7">
    <source>
        <dbReference type="Proteomes" id="UP000289794"/>
    </source>
</evidence>
<dbReference type="KEGG" id="bpro:PMF13cell1_00667"/>
<proteinExistence type="predicted"/>
<evidence type="ECO:0000256" key="3">
    <source>
        <dbReference type="PROSITE-ProRule" id="PRU00169"/>
    </source>
</evidence>
<dbReference type="InterPro" id="IPR007492">
    <property type="entry name" value="LytTR_DNA-bd_dom"/>
</dbReference>
<dbReference type="SMART" id="SM00850">
    <property type="entry name" value="LytTR"/>
    <property type="match status" value="1"/>
</dbReference>
<reference evidence="6 7" key="1">
    <citation type="submission" date="2019-01" db="EMBL/GenBank/DDBJ databases">
        <title>PMF-metabolizing Aryl O-demethylase.</title>
        <authorList>
            <person name="Kim M."/>
        </authorList>
    </citation>
    <scope>NUCLEOTIDE SEQUENCE [LARGE SCALE GENOMIC DNA]</scope>
    <source>
        <strain evidence="6 7">PMF1</strain>
    </source>
</reference>
<keyword evidence="3" id="KW-0597">Phosphoprotein</keyword>
<dbReference type="Pfam" id="PF00072">
    <property type="entry name" value="Response_reg"/>
    <property type="match status" value="1"/>
</dbReference>
<dbReference type="GO" id="GO:0000156">
    <property type="term" value="F:phosphorelay response regulator activity"/>
    <property type="evidence" value="ECO:0007669"/>
    <property type="project" value="InterPro"/>
</dbReference>
<dbReference type="Gene3D" id="3.40.50.2300">
    <property type="match status" value="1"/>
</dbReference>
<dbReference type="PANTHER" id="PTHR37299:SF1">
    <property type="entry name" value="STAGE 0 SPORULATION PROTEIN A HOMOLOG"/>
    <property type="match status" value="1"/>
</dbReference>
<dbReference type="Gene3D" id="2.40.50.1020">
    <property type="entry name" value="LytTr DNA-binding domain"/>
    <property type="match status" value="1"/>
</dbReference>
<dbReference type="InterPro" id="IPR001789">
    <property type="entry name" value="Sig_transdc_resp-reg_receiver"/>
</dbReference>
<dbReference type="AlphaFoldDB" id="A0A4P6LSI4"/>
<dbReference type="PROSITE" id="PS50930">
    <property type="entry name" value="HTH_LYTTR"/>
    <property type="match status" value="1"/>
</dbReference>
<dbReference type="SMART" id="SM00448">
    <property type="entry name" value="REC"/>
    <property type="match status" value="1"/>
</dbReference>
<evidence type="ECO:0000256" key="2">
    <source>
        <dbReference type="ARBA" id="ARBA00024867"/>
    </source>
</evidence>
<dbReference type="InterPro" id="IPR011006">
    <property type="entry name" value="CheY-like_superfamily"/>
</dbReference>
<feature type="domain" description="Response regulatory" evidence="4">
    <location>
        <begin position="3"/>
        <end position="121"/>
    </location>
</feature>
<gene>
    <name evidence="6" type="primary">yehT_2</name>
    <name evidence="6" type="ORF">PMF13cell1_00667</name>
</gene>
<dbReference type="RefSeq" id="WP_130179796.1">
    <property type="nucleotide sequence ID" value="NZ_CP035945.1"/>
</dbReference>
<evidence type="ECO:0000256" key="1">
    <source>
        <dbReference type="ARBA" id="ARBA00018672"/>
    </source>
</evidence>
<protein>
    <recommendedName>
        <fullName evidence="1">Stage 0 sporulation protein A homolog</fullName>
    </recommendedName>
</protein>
<evidence type="ECO:0000259" key="5">
    <source>
        <dbReference type="PROSITE" id="PS50930"/>
    </source>
</evidence>
<dbReference type="PANTHER" id="PTHR37299">
    <property type="entry name" value="TRANSCRIPTIONAL REGULATOR-RELATED"/>
    <property type="match status" value="1"/>
</dbReference>
<sequence length="244" mass="28759">MYKIAICDDDRNYRQAVREIVDNTDMFEREKHQFFEYENGEMLLMDAAVQHDIVFIDIHMPGLDGNKTAELLRDSNKRAVLVYCSNYFEPTPDGINIGQPFKYILKDMGDEALKKEMPLILRETRKRKIHDRRYITITGTGRVSRVCINDVLYISVAKRGCYLYINNEQQKTEEIRCRESIKELYQQLEQEGFEYAHNSYIVNLKNVVDLKRTVVEISGGIELNVSRSKRKRLEEKFWNVLQEG</sequence>
<dbReference type="PROSITE" id="PS50110">
    <property type="entry name" value="RESPONSE_REGULATORY"/>
    <property type="match status" value="1"/>
</dbReference>
<accession>A0A4P6LSI4</accession>
<dbReference type="Pfam" id="PF04397">
    <property type="entry name" value="LytTR"/>
    <property type="match status" value="1"/>
</dbReference>
<dbReference type="Proteomes" id="UP000289794">
    <property type="component" value="Chromosome"/>
</dbReference>
<comment type="function">
    <text evidence="2">May play the central regulatory role in sporulation. It may be an element of the effector pathway responsible for the activation of sporulation genes in response to nutritional stress. Spo0A may act in concert with spo0H (a sigma factor) to control the expression of some genes that are critical to the sporulation process.</text>
</comment>
<evidence type="ECO:0000259" key="4">
    <source>
        <dbReference type="PROSITE" id="PS50110"/>
    </source>
</evidence>
<feature type="domain" description="HTH LytTR-type" evidence="5">
    <location>
        <begin position="135"/>
        <end position="239"/>
    </location>
</feature>
<dbReference type="EMBL" id="CP035945">
    <property type="protein sequence ID" value="QBE95164.1"/>
    <property type="molecule type" value="Genomic_DNA"/>
</dbReference>
<dbReference type="GO" id="GO:0003677">
    <property type="term" value="F:DNA binding"/>
    <property type="evidence" value="ECO:0007669"/>
    <property type="project" value="InterPro"/>
</dbReference>